<dbReference type="GO" id="GO:0015035">
    <property type="term" value="F:protein-disulfide reductase activity"/>
    <property type="evidence" value="ECO:0007669"/>
    <property type="project" value="TreeGrafter"/>
</dbReference>
<dbReference type="PROSITE" id="PS00194">
    <property type="entry name" value="THIOREDOXIN_1"/>
    <property type="match status" value="1"/>
</dbReference>
<dbReference type="Gene3D" id="3.40.30.10">
    <property type="entry name" value="Glutaredoxin"/>
    <property type="match status" value="1"/>
</dbReference>
<dbReference type="InterPro" id="IPR036249">
    <property type="entry name" value="Thioredoxin-like_sf"/>
</dbReference>
<dbReference type="RefSeq" id="WP_102482734.1">
    <property type="nucleotide sequence ID" value="NZ_MCSW01000181.1"/>
</dbReference>
<evidence type="ECO:0000256" key="8">
    <source>
        <dbReference type="SAM" id="Phobius"/>
    </source>
</evidence>
<feature type="signal peptide" evidence="9">
    <location>
        <begin position="1"/>
        <end position="18"/>
    </location>
</feature>
<keyword evidence="6 8" id="KW-0472">Membrane</keyword>
<dbReference type="InterPro" id="IPR028250">
    <property type="entry name" value="DsbDN"/>
</dbReference>
<dbReference type="PROSITE" id="PS51352">
    <property type="entry name" value="THIOREDOXIN_2"/>
    <property type="match status" value="1"/>
</dbReference>
<evidence type="ECO:0000256" key="3">
    <source>
        <dbReference type="ARBA" id="ARBA00022692"/>
    </source>
</evidence>
<organism evidence="11 12">
    <name type="scientific">Vibrio splendidus</name>
    <dbReference type="NCBI Taxonomy" id="29497"/>
    <lineage>
        <taxon>Bacteria</taxon>
        <taxon>Pseudomonadati</taxon>
        <taxon>Pseudomonadota</taxon>
        <taxon>Gammaproteobacteria</taxon>
        <taxon>Vibrionales</taxon>
        <taxon>Vibrionaceae</taxon>
        <taxon>Vibrio</taxon>
    </lineage>
</organism>
<feature type="transmembrane region" description="Helical" evidence="8">
    <location>
        <begin position="224"/>
        <end position="243"/>
    </location>
</feature>
<accession>A0A2N7CCW1</accession>
<feature type="transmembrane region" description="Helical" evidence="8">
    <location>
        <begin position="335"/>
        <end position="356"/>
    </location>
</feature>
<dbReference type="PANTHER" id="PTHR32234">
    <property type="entry name" value="THIOL:DISULFIDE INTERCHANGE PROTEIN DSBD"/>
    <property type="match status" value="1"/>
</dbReference>
<dbReference type="AlphaFoldDB" id="A0A2N7CCW1"/>
<feature type="transmembrane region" description="Helical" evidence="8">
    <location>
        <begin position="377"/>
        <end position="395"/>
    </location>
</feature>
<evidence type="ECO:0000256" key="5">
    <source>
        <dbReference type="ARBA" id="ARBA00022989"/>
    </source>
</evidence>
<name>A0A2N7CCW1_VIBSP</name>
<feature type="transmembrane region" description="Helical" evidence="8">
    <location>
        <begin position="401"/>
        <end position="420"/>
    </location>
</feature>
<keyword evidence="2" id="KW-1003">Cell membrane</keyword>
<keyword evidence="7" id="KW-0676">Redox-active center</keyword>
<comment type="caution">
    <text evidence="11">The sequence shown here is derived from an EMBL/GenBank/DDBJ whole genome shotgun (WGS) entry which is preliminary data.</text>
</comment>
<feature type="transmembrane region" description="Helical" evidence="8">
    <location>
        <begin position="300"/>
        <end position="329"/>
    </location>
</feature>
<feature type="transmembrane region" description="Helical" evidence="8">
    <location>
        <begin position="178"/>
        <end position="203"/>
    </location>
</feature>
<gene>
    <name evidence="11" type="ORF">BCV19_11760</name>
</gene>
<dbReference type="NCBIfam" id="NF001419">
    <property type="entry name" value="PRK00293.1"/>
    <property type="match status" value="1"/>
</dbReference>
<proteinExistence type="predicted"/>
<keyword evidence="3 8" id="KW-0812">Transmembrane</keyword>
<evidence type="ECO:0000259" key="10">
    <source>
        <dbReference type="PROSITE" id="PS51352"/>
    </source>
</evidence>
<dbReference type="Proteomes" id="UP000235405">
    <property type="component" value="Unassembled WGS sequence"/>
</dbReference>
<evidence type="ECO:0000256" key="9">
    <source>
        <dbReference type="SAM" id="SignalP"/>
    </source>
</evidence>
<dbReference type="InterPro" id="IPR003834">
    <property type="entry name" value="Cyt_c_assmbl_TM_dom"/>
</dbReference>
<feature type="transmembrane region" description="Helical" evidence="8">
    <location>
        <begin position="255"/>
        <end position="279"/>
    </location>
</feature>
<dbReference type="GO" id="GO:0045454">
    <property type="term" value="P:cell redox homeostasis"/>
    <property type="evidence" value="ECO:0007669"/>
    <property type="project" value="TreeGrafter"/>
</dbReference>
<dbReference type="SUPFAM" id="SSF74863">
    <property type="entry name" value="Thiol:disulfide interchange protein DsbD, N-terminal domain (DsbD-alpha)"/>
    <property type="match status" value="1"/>
</dbReference>
<evidence type="ECO:0000313" key="11">
    <source>
        <dbReference type="EMBL" id="PMF20172.1"/>
    </source>
</evidence>
<dbReference type="GO" id="GO:0005886">
    <property type="term" value="C:plasma membrane"/>
    <property type="evidence" value="ECO:0007669"/>
    <property type="project" value="UniProtKB-SubCell"/>
</dbReference>
<dbReference type="Gene3D" id="2.60.40.1250">
    <property type="entry name" value="Thiol:disulfide interchange protein DsbD, N-terminal domain"/>
    <property type="match status" value="1"/>
</dbReference>
<dbReference type="GO" id="GO:0017004">
    <property type="term" value="P:cytochrome complex assembly"/>
    <property type="evidence" value="ECO:0007669"/>
    <property type="project" value="UniProtKB-KW"/>
</dbReference>
<comment type="subcellular location">
    <subcellularLocation>
        <location evidence="1">Cell membrane</location>
        <topology evidence="1">Multi-pass membrane protein</topology>
    </subcellularLocation>
</comment>
<dbReference type="InterPro" id="IPR013766">
    <property type="entry name" value="Thioredoxin_domain"/>
</dbReference>
<sequence length="602" mass="64787">MKCYLLTLILLFSGFLHAQENEFLPVEEAFPVTWEATDQGAVISFDTHKGYYLYQSRFSFKGESSLSTLEPSYSLPGEKKEDPNFGNVIVFHEPVTVTVPYSGSGKLTVRYQGCADKGLCYLPQKLVLDLPMLETVAETVAETLVEEPSNSLYQTLGEISEDTNGLSSFLSQAGKLQALLVFFLLGLGLSLTPCVLPMIPILASIIGGEKAMTGKKGAALSSSYVLGMATSYAMTGILVTTLAKGVNLQAAMQQPWLLSSFAAVFILLALAMFGFYELQLPAALQQKLNSGSDKLGGGKIASVFAMGAISALVVSPCVSAPLAGALLYVSTTQDWVFGGATLFVMALGMGIPLIAIGASGGRLLLRSGAWMVSVKQVFGVLLLAVAIVLLSRFVAPSIIMILWALLAIGSGVHFGALEAAQPGWARTRKFSALLPLSYGLILFVGFFLGNTDPLNPLANRESTQSIAVTPFEKTDSIVQLEQQLQTAASSDQKVLVDLYADWCVSCKVIETNVFNDQQVSQKLKEWKTIKLDVTESSPEQMAWLNDKNVFGPPAIFFYSPASGEIEPARVMGDIDKEGFNNKLKLANKLAYTRTTEADSLTN</sequence>
<evidence type="ECO:0000256" key="6">
    <source>
        <dbReference type="ARBA" id="ARBA00023136"/>
    </source>
</evidence>
<keyword evidence="5 8" id="KW-1133">Transmembrane helix</keyword>
<feature type="chain" id="PRO_5014853512" evidence="9">
    <location>
        <begin position="19"/>
        <end position="602"/>
    </location>
</feature>
<dbReference type="EMBL" id="MCSW01000181">
    <property type="protein sequence ID" value="PMF20172.1"/>
    <property type="molecule type" value="Genomic_DNA"/>
</dbReference>
<dbReference type="Pfam" id="PF02683">
    <property type="entry name" value="DsbD_TM"/>
    <property type="match status" value="1"/>
</dbReference>
<dbReference type="InterPro" id="IPR035671">
    <property type="entry name" value="DsbD_gamma"/>
</dbReference>
<evidence type="ECO:0000256" key="7">
    <source>
        <dbReference type="ARBA" id="ARBA00023284"/>
    </source>
</evidence>
<evidence type="ECO:0000313" key="12">
    <source>
        <dbReference type="Proteomes" id="UP000235405"/>
    </source>
</evidence>
<dbReference type="SUPFAM" id="SSF52833">
    <property type="entry name" value="Thioredoxin-like"/>
    <property type="match status" value="1"/>
</dbReference>
<dbReference type="PANTHER" id="PTHR32234:SF0">
    <property type="entry name" value="THIOL:DISULFIDE INTERCHANGE PROTEIN DSBD"/>
    <property type="match status" value="1"/>
</dbReference>
<dbReference type="Pfam" id="PF13899">
    <property type="entry name" value="Thioredoxin_7"/>
    <property type="match status" value="1"/>
</dbReference>
<dbReference type="InterPro" id="IPR036929">
    <property type="entry name" value="DsbDN_sf"/>
</dbReference>
<evidence type="ECO:0000256" key="2">
    <source>
        <dbReference type="ARBA" id="ARBA00022475"/>
    </source>
</evidence>
<protein>
    <submittedName>
        <fullName evidence="11">Cytochrome C biogenesis protein</fullName>
    </submittedName>
</protein>
<feature type="domain" description="Thioredoxin" evidence="10">
    <location>
        <begin position="446"/>
        <end position="588"/>
    </location>
</feature>
<evidence type="ECO:0000256" key="4">
    <source>
        <dbReference type="ARBA" id="ARBA00022748"/>
    </source>
</evidence>
<evidence type="ECO:0000256" key="1">
    <source>
        <dbReference type="ARBA" id="ARBA00004651"/>
    </source>
</evidence>
<dbReference type="InterPro" id="IPR017937">
    <property type="entry name" value="Thioredoxin_CS"/>
</dbReference>
<dbReference type="Pfam" id="PF11412">
    <property type="entry name" value="DsbD_N"/>
    <property type="match status" value="1"/>
</dbReference>
<feature type="transmembrane region" description="Helical" evidence="8">
    <location>
        <begin position="432"/>
        <end position="449"/>
    </location>
</feature>
<dbReference type="CDD" id="cd02953">
    <property type="entry name" value="DsbDgamma"/>
    <property type="match status" value="1"/>
</dbReference>
<keyword evidence="4" id="KW-0201">Cytochrome c-type biogenesis</keyword>
<keyword evidence="9" id="KW-0732">Signal</keyword>
<reference evidence="12" key="1">
    <citation type="submission" date="2016-07" db="EMBL/GenBank/DDBJ databases">
        <title>Nontailed viruses are major unrecognized killers of bacteria in the ocean.</title>
        <authorList>
            <person name="Kauffman K."/>
            <person name="Hussain F."/>
            <person name="Yang J."/>
            <person name="Arevalo P."/>
            <person name="Brown J."/>
            <person name="Cutler M."/>
            <person name="Kelly L."/>
            <person name="Polz M.F."/>
        </authorList>
    </citation>
    <scope>NUCLEOTIDE SEQUENCE [LARGE SCALE GENOMIC DNA]</scope>
    <source>
        <strain evidence="12">10N.286.54.F3</strain>
    </source>
</reference>